<keyword evidence="2" id="KW-1185">Reference proteome</keyword>
<dbReference type="InterPro" id="IPR043129">
    <property type="entry name" value="ATPase_NBD"/>
</dbReference>
<dbReference type="STRING" id="6689.A0A3R7PAD6"/>
<dbReference type="SUPFAM" id="SSF53067">
    <property type="entry name" value="Actin-like ATPase domain"/>
    <property type="match status" value="1"/>
</dbReference>
<comment type="caution">
    <text evidence="1">The sequence shown here is derived from an EMBL/GenBank/DDBJ whole genome shotgun (WGS) entry which is preliminary data.</text>
</comment>
<reference evidence="1 2" key="1">
    <citation type="submission" date="2018-04" db="EMBL/GenBank/DDBJ databases">
        <authorList>
            <person name="Zhang X."/>
            <person name="Yuan J."/>
            <person name="Li F."/>
            <person name="Xiang J."/>
        </authorList>
    </citation>
    <scope>NUCLEOTIDE SEQUENCE [LARGE SCALE GENOMIC DNA]</scope>
    <source>
        <tissue evidence="1">Muscle</tissue>
    </source>
</reference>
<accession>A0A3R7PAD6</accession>
<evidence type="ECO:0000313" key="1">
    <source>
        <dbReference type="EMBL" id="ROT80041.1"/>
    </source>
</evidence>
<dbReference type="EMBL" id="QCYY01001162">
    <property type="protein sequence ID" value="ROT80041.1"/>
    <property type="molecule type" value="Genomic_DNA"/>
</dbReference>
<dbReference type="OrthoDB" id="5132116at2759"/>
<evidence type="ECO:0000313" key="2">
    <source>
        <dbReference type="Proteomes" id="UP000283509"/>
    </source>
</evidence>
<reference evidence="1 2" key="2">
    <citation type="submission" date="2019-01" db="EMBL/GenBank/DDBJ databases">
        <title>The decoding of complex shrimp genome reveals the adaptation for benthos swimmer, frequently molting mechanism and breeding impact on genome.</title>
        <authorList>
            <person name="Sun Y."/>
            <person name="Gao Y."/>
            <person name="Yu Y."/>
        </authorList>
    </citation>
    <scope>NUCLEOTIDE SEQUENCE [LARGE SCALE GENOMIC DNA]</scope>
    <source>
        <tissue evidence="1">Muscle</tissue>
    </source>
</reference>
<dbReference type="InterPro" id="IPR004000">
    <property type="entry name" value="Actin"/>
</dbReference>
<gene>
    <name evidence="1" type="ORF">C7M84_001236</name>
</gene>
<organism evidence="1 2">
    <name type="scientific">Penaeus vannamei</name>
    <name type="common">Whiteleg shrimp</name>
    <name type="synonym">Litopenaeus vannamei</name>
    <dbReference type="NCBI Taxonomy" id="6689"/>
    <lineage>
        <taxon>Eukaryota</taxon>
        <taxon>Metazoa</taxon>
        <taxon>Ecdysozoa</taxon>
        <taxon>Arthropoda</taxon>
        <taxon>Crustacea</taxon>
        <taxon>Multicrustacea</taxon>
        <taxon>Malacostraca</taxon>
        <taxon>Eumalacostraca</taxon>
        <taxon>Eucarida</taxon>
        <taxon>Decapoda</taxon>
        <taxon>Dendrobranchiata</taxon>
        <taxon>Penaeoidea</taxon>
        <taxon>Penaeidae</taxon>
        <taxon>Penaeus</taxon>
    </lineage>
</organism>
<name>A0A3R7PAD6_PENVA</name>
<dbReference type="Pfam" id="PF00022">
    <property type="entry name" value="Actin"/>
    <property type="match status" value="1"/>
</dbReference>
<proteinExistence type="predicted"/>
<dbReference type="AlphaFoldDB" id="A0A3R7PAD6"/>
<dbReference type="Gene3D" id="3.30.420.40">
    <property type="match status" value="1"/>
</dbReference>
<sequence>MSGGVYGGDEVGALVFDPGFSSLRVGYAGEDSPKFDIPSCVGVTENQETNEKKYFIDTVALHVPRKGKVVWMPPLNPPTTPYSISSPLRLPLSDLNSPLHNVLPSSGVPSLISL</sequence>
<protein>
    <submittedName>
        <fullName evidence="1">Actin-like protein 6A</fullName>
    </submittedName>
</protein>
<dbReference type="Proteomes" id="UP000283509">
    <property type="component" value="Unassembled WGS sequence"/>
</dbReference>